<dbReference type="Proteomes" id="UP001178507">
    <property type="component" value="Unassembled WGS sequence"/>
</dbReference>
<evidence type="ECO:0000313" key="1">
    <source>
        <dbReference type="EMBL" id="CAJ1401925.1"/>
    </source>
</evidence>
<dbReference type="AlphaFoldDB" id="A0AA36JAZ6"/>
<organism evidence="1 2">
    <name type="scientific">Effrenium voratum</name>
    <dbReference type="NCBI Taxonomy" id="2562239"/>
    <lineage>
        <taxon>Eukaryota</taxon>
        <taxon>Sar</taxon>
        <taxon>Alveolata</taxon>
        <taxon>Dinophyceae</taxon>
        <taxon>Suessiales</taxon>
        <taxon>Symbiodiniaceae</taxon>
        <taxon>Effrenium</taxon>
    </lineage>
</organism>
<dbReference type="Gene3D" id="2.40.40.10">
    <property type="entry name" value="RlpA-like domain"/>
    <property type="match status" value="1"/>
</dbReference>
<evidence type="ECO:0000313" key="2">
    <source>
        <dbReference type="Proteomes" id="UP001178507"/>
    </source>
</evidence>
<accession>A0AA36JAZ6</accession>
<dbReference type="SUPFAM" id="SSF50685">
    <property type="entry name" value="Barwin-like endoglucanases"/>
    <property type="match status" value="1"/>
</dbReference>
<reference evidence="1" key="1">
    <citation type="submission" date="2023-08" db="EMBL/GenBank/DDBJ databases">
        <authorList>
            <person name="Chen Y."/>
            <person name="Shah S."/>
            <person name="Dougan E. K."/>
            <person name="Thang M."/>
            <person name="Chan C."/>
        </authorList>
    </citation>
    <scope>NUCLEOTIDE SEQUENCE</scope>
</reference>
<dbReference type="InterPro" id="IPR036908">
    <property type="entry name" value="RlpA-like_sf"/>
</dbReference>
<dbReference type="EMBL" id="CAUJNA010003435">
    <property type="protein sequence ID" value="CAJ1401925.1"/>
    <property type="molecule type" value="Genomic_DNA"/>
</dbReference>
<protein>
    <submittedName>
        <fullName evidence="1">Uncharacterized protein</fullName>
    </submittedName>
</protein>
<keyword evidence="2" id="KW-1185">Reference proteome</keyword>
<sequence>MRYDIIFRRPLRLPPAVEGTLWTGFWCSVHSEQLDLREEDLLRGGRARGLEFWENATTRSAYYHDPPVWKLQSIRKRMGYQHLATTTRYGDTCCASCGSVNTAELVQGTGFYAVASAESMQDGGIGDGHYCTHDANGHRGTTGMGCLSCAKGKFLPAHPFSYPLWAQPHEHIFSEEIYVVVADTCPHAGNEAWCPGHEGHANKFGVKHHFDFTDPPAKYDNYYFVWSRIDCPARIRSRYHRLSRC</sequence>
<proteinExistence type="predicted"/>
<comment type="caution">
    <text evidence="1">The sequence shown here is derived from an EMBL/GenBank/DDBJ whole genome shotgun (WGS) entry which is preliminary data.</text>
</comment>
<gene>
    <name evidence="1" type="ORF">EVOR1521_LOCUS24950</name>
</gene>
<name>A0AA36JAZ6_9DINO</name>